<feature type="transmembrane region" description="Helical" evidence="1">
    <location>
        <begin position="331"/>
        <end position="348"/>
    </location>
</feature>
<dbReference type="EMBL" id="JAWWNJ010000095">
    <property type="protein sequence ID" value="KAK6996997.1"/>
    <property type="molecule type" value="Genomic_DNA"/>
</dbReference>
<sequence>MLPREVLRCPIVIVPATLLVVFVGWPILVFTTKLQQGISIQNALRSQITPETHVSGFYGPGTWWGFLLTLGMTHGHAGMAVLKTGRIPAEWDYDLTSAAFYVVVAAIDLIFTSRTLSRLGDAASQSTLIPSLVCAERVVSLGTGSFLFTSAFSLVYGSSFKHRLRLLCIAAIPLTFALVASLFSFHAHQVMSHSAPVIWCPLHDSSNHAAPFTMVDYPAYIGQLLFALRAMLTSQIYWLAAGITSGIITLAALVFGAFASKILTSVSYAFVGTLGIFIAFPIACVSLMACFNMVQWLLFWLFFWWPIYLLAFFPQLDYFPRTNISISELDQLAALVAVSIVATIRTWLRVVGRQGEASNESYKNL</sequence>
<evidence type="ECO:0000313" key="2">
    <source>
        <dbReference type="EMBL" id="KAK6996997.1"/>
    </source>
</evidence>
<reference evidence="2 3" key="1">
    <citation type="journal article" date="2024" name="J Genomics">
        <title>Draft genome sequencing and assembly of Favolaschia claudopus CIRM-BRFM 2984 isolated from oak limbs.</title>
        <authorList>
            <person name="Navarro D."/>
            <person name="Drula E."/>
            <person name="Chaduli D."/>
            <person name="Cazenave R."/>
            <person name="Ahrendt S."/>
            <person name="Wang J."/>
            <person name="Lipzen A."/>
            <person name="Daum C."/>
            <person name="Barry K."/>
            <person name="Grigoriev I.V."/>
            <person name="Favel A."/>
            <person name="Rosso M.N."/>
            <person name="Martin F."/>
        </authorList>
    </citation>
    <scope>NUCLEOTIDE SEQUENCE [LARGE SCALE GENOMIC DNA]</scope>
    <source>
        <strain evidence="2 3">CIRM-BRFM 2984</strain>
    </source>
</reference>
<gene>
    <name evidence="2" type="ORF">R3P38DRAFT_1951325</name>
</gene>
<keyword evidence="1" id="KW-0472">Membrane</keyword>
<proteinExistence type="predicted"/>
<dbReference type="Proteomes" id="UP001362999">
    <property type="component" value="Unassembled WGS sequence"/>
</dbReference>
<keyword evidence="1" id="KW-1133">Transmembrane helix</keyword>
<feature type="transmembrane region" description="Helical" evidence="1">
    <location>
        <begin position="236"/>
        <end position="259"/>
    </location>
</feature>
<feature type="transmembrane region" description="Helical" evidence="1">
    <location>
        <begin position="164"/>
        <end position="185"/>
    </location>
</feature>
<feature type="transmembrane region" description="Helical" evidence="1">
    <location>
        <begin position="7"/>
        <end position="28"/>
    </location>
</feature>
<feature type="transmembrane region" description="Helical" evidence="1">
    <location>
        <begin position="296"/>
        <end position="316"/>
    </location>
</feature>
<feature type="transmembrane region" description="Helical" evidence="1">
    <location>
        <begin position="138"/>
        <end position="158"/>
    </location>
</feature>
<keyword evidence="1" id="KW-0812">Transmembrane</keyword>
<feature type="transmembrane region" description="Helical" evidence="1">
    <location>
        <begin position="265"/>
        <end position="289"/>
    </location>
</feature>
<protein>
    <submittedName>
        <fullName evidence="2">Uncharacterized protein</fullName>
    </submittedName>
</protein>
<dbReference type="AlphaFoldDB" id="A0AAW0A0W6"/>
<organism evidence="2 3">
    <name type="scientific">Favolaschia claudopus</name>
    <dbReference type="NCBI Taxonomy" id="2862362"/>
    <lineage>
        <taxon>Eukaryota</taxon>
        <taxon>Fungi</taxon>
        <taxon>Dikarya</taxon>
        <taxon>Basidiomycota</taxon>
        <taxon>Agaricomycotina</taxon>
        <taxon>Agaricomycetes</taxon>
        <taxon>Agaricomycetidae</taxon>
        <taxon>Agaricales</taxon>
        <taxon>Marasmiineae</taxon>
        <taxon>Mycenaceae</taxon>
        <taxon>Favolaschia</taxon>
    </lineage>
</organism>
<name>A0AAW0A0W6_9AGAR</name>
<evidence type="ECO:0000313" key="3">
    <source>
        <dbReference type="Proteomes" id="UP001362999"/>
    </source>
</evidence>
<feature type="transmembrane region" description="Helical" evidence="1">
    <location>
        <begin position="98"/>
        <end position="117"/>
    </location>
</feature>
<evidence type="ECO:0000256" key="1">
    <source>
        <dbReference type="SAM" id="Phobius"/>
    </source>
</evidence>
<comment type="caution">
    <text evidence="2">The sequence shown here is derived from an EMBL/GenBank/DDBJ whole genome shotgun (WGS) entry which is preliminary data.</text>
</comment>
<keyword evidence="3" id="KW-1185">Reference proteome</keyword>
<accession>A0AAW0A0W6</accession>